<evidence type="ECO:0000256" key="1">
    <source>
        <dbReference type="ARBA" id="ARBA00004141"/>
    </source>
</evidence>
<dbReference type="PANTHER" id="PTHR39113:SF1">
    <property type="entry name" value="MEMBRANE LIPOPROTEIN"/>
    <property type="match status" value="1"/>
</dbReference>
<reference evidence="7" key="1">
    <citation type="journal article" date="2019" name="Plant J.">
        <title>Chlorella vulgaris genome assembly and annotation reveals the molecular basis for metabolic acclimation to high light conditions.</title>
        <authorList>
            <person name="Cecchin M."/>
            <person name="Marcolungo L."/>
            <person name="Rossato M."/>
            <person name="Girolomoni L."/>
            <person name="Cosentino E."/>
            <person name="Cuine S."/>
            <person name="Li-Beisson Y."/>
            <person name="Delledonne M."/>
            <person name="Ballottari M."/>
        </authorList>
    </citation>
    <scope>NUCLEOTIDE SEQUENCE</scope>
    <source>
        <strain evidence="7">211/11P</strain>
    </source>
</reference>
<organism evidence="7 8">
    <name type="scientific">Chlorella vulgaris</name>
    <name type="common">Green alga</name>
    <dbReference type="NCBI Taxonomy" id="3077"/>
    <lineage>
        <taxon>Eukaryota</taxon>
        <taxon>Viridiplantae</taxon>
        <taxon>Chlorophyta</taxon>
        <taxon>core chlorophytes</taxon>
        <taxon>Trebouxiophyceae</taxon>
        <taxon>Chlorellales</taxon>
        <taxon>Chlorellaceae</taxon>
        <taxon>Chlorella clade</taxon>
        <taxon>Chlorella</taxon>
    </lineage>
</organism>
<dbReference type="Proteomes" id="UP001055712">
    <property type="component" value="Unassembled WGS sequence"/>
</dbReference>
<reference evidence="7" key="2">
    <citation type="submission" date="2020-11" db="EMBL/GenBank/DDBJ databases">
        <authorList>
            <person name="Cecchin M."/>
            <person name="Marcolungo L."/>
            <person name="Rossato M."/>
            <person name="Girolomoni L."/>
            <person name="Cosentino E."/>
            <person name="Cuine S."/>
            <person name="Li-Beisson Y."/>
            <person name="Delledonne M."/>
            <person name="Ballottari M."/>
        </authorList>
    </citation>
    <scope>NUCLEOTIDE SEQUENCE</scope>
    <source>
        <strain evidence="7">211/11P</strain>
        <tissue evidence="7">Whole cell</tissue>
    </source>
</reference>
<keyword evidence="8" id="KW-1185">Reference proteome</keyword>
<evidence type="ECO:0000256" key="4">
    <source>
        <dbReference type="ARBA" id="ARBA00023136"/>
    </source>
</evidence>
<evidence type="ECO:0000256" key="6">
    <source>
        <dbReference type="SAM" id="Phobius"/>
    </source>
</evidence>
<dbReference type="InterPro" id="IPR018499">
    <property type="entry name" value="Tetraspanin/Peripherin"/>
</dbReference>
<dbReference type="EMBL" id="SIDB01000002">
    <property type="protein sequence ID" value="KAI3435794.1"/>
    <property type="molecule type" value="Genomic_DNA"/>
</dbReference>
<evidence type="ECO:0000256" key="5">
    <source>
        <dbReference type="SAM" id="MobiDB-lite"/>
    </source>
</evidence>
<comment type="caution">
    <text evidence="7">The sequence shown here is derived from an EMBL/GenBank/DDBJ whole genome shotgun (WGS) entry which is preliminary data.</text>
</comment>
<feature type="transmembrane region" description="Helical" evidence="6">
    <location>
        <begin position="59"/>
        <end position="79"/>
    </location>
</feature>
<dbReference type="PANTHER" id="PTHR39113">
    <property type="entry name" value="MEMBRANE LIPOPROTEIN-RELATED"/>
    <property type="match status" value="1"/>
</dbReference>
<sequence>MGSSDLPNIPKRSMSMVERGSRLAALHLRLLSVLQLAAGAGYIALAVVLQFPPGDPLTLGLWAIGCLAIVTAVCGCFGGCRVRCCLGIYVVLAVLALAGQLGFVLYLFIAPDNAEKQLSDYQQTKSGSIKDNLHEIIITGRWVLLGLLGAQVLAIALAACLRCCTRNRSYEEFQEEEQAQYDARRLAAADHMDHLRAKLGLAEAQVPAAGDTKKLINIHAVSGSAAEQQQQRAMRSSLFQRDEEHRAEGDVEAGSMISSQVGTVVMPSPVLPATSAWPQTSTPTAQRSFKPSWSKAGKQ</sequence>
<gene>
    <name evidence="7" type="ORF">D9Q98_001852</name>
</gene>
<keyword evidence="4 6" id="KW-0472">Membrane</keyword>
<dbReference type="GO" id="GO:0016020">
    <property type="term" value="C:membrane"/>
    <property type="evidence" value="ECO:0007669"/>
    <property type="project" value="UniProtKB-SubCell"/>
</dbReference>
<keyword evidence="2 6" id="KW-0812">Transmembrane</keyword>
<feature type="region of interest" description="Disordered" evidence="5">
    <location>
        <begin position="271"/>
        <end position="299"/>
    </location>
</feature>
<feature type="transmembrane region" description="Helical" evidence="6">
    <location>
        <begin position="142"/>
        <end position="161"/>
    </location>
</feature>
<dbReference type="Pfam" id="PF00335">
    <property type="entry name" value="Tetraspanin"/>
    <property type="match status" value="1"/>
</dbReference>
<protein>
    <submittedName>
        <fullName evidence="7">Uncharacterized protein</fullName>
    </submittedName>
</protein>
<dbReference type="AlphaFoldDB" id="A0A9D4YZQ1"/>
<accession>A0A9D4YZQ1</accession>
<dbReference type="OrthoDB" id="510585at2759"/>
<name>A0A9D4YZQ1_CHLVU</name>
<comment type="subcellular location">
    <subcellularLocation>
        <location evidence="1">Membrane</location>
        <topology evidence="1">Multi-pass membrane protein</topology>
    </subcellularLocation>
</comment>
<evidence type="ECO:0000256" key="2">
    <source>
        <dbReference type="ARBA" id="ARBA00022692"/>
    </source>
</evidence>
<keyword evidence="3 6" id="KW-1133">Transmembrane helix</keyword>
<evidence type="ECO:0000313" key="7">
    <source>
        <dbReference type="EMBL" id="KAI3435794.1"/>
    </source>
</evidence>
<evidence type="ECO:0000256" key="3">
    <source>
        <dbReference type="ARBA" id="ARBA00022989"/>
    </source>
</evidence>
<feature type="compositionally biased region" description="Polar residues" evidence="5">
    <location>
        <begin position="276"/>
        <end position="291"/>
    </location>
</feature>
<proteinExistence type="predicted"/>
<feature type="transmembrane region" description="Helical" evidence="6">
    <location>
        <begin position="86"/>
        <end position="109"/>
    </location>
</feature>
<evidence type="ECO:0000313" key="8">
    <source>
        <dbReference type="Proteomes" id="UP001055712"/>
    </source>
</evidence>